<evidence type="ECO:0000313" key="4">
    <source>
        <dbReference type="Proteomes" id="UP000076079"/>
    </source>
</evidence>
<dbReference type="Pfam" id="PF07228">
    <property type="entry name" value="SpoIIE"/>
    <property type="match status" value="1"/>
</dbReference>
<keyword evidence="4" id="KW-1185">Reference proteome</keyword>
<evidence type="ECO:0000256" key="1">
    <source>
        <dbReference type="ARBA" id="ARBA00022801"/>
    </source>
</evidence>
<dbReference type="SMART" id="SM00331">
    <property type="entry name" value="PP2C_SIG"/>
    <property type="match status" value="1"/>
</dbReference>
<dbReference type="OrthoDB" id="107728at2"/>
<protein>
    <submittedName>
        <fullName evidence="3">Phosphoserine phosphatase RsbU</fullName>
        <ecNumber evidence="3">3.1.3.3</ecNumber>
    </submittedName>
</protein>
<dbReference type="SUPFAM" id="SSF81606">
    <property type="entry name" value="PP2C-like"/>
    <property type="match status" value="1"/>
</dbReference>
<dbReference type="Gene3D" id="2.60.200.20">
    <property type="match status" value="1"/>
</dbReference>
<gene>
    <name evidence="3" type="primary">rsbU_5</name>
    <name evidence="3" type="ORF">LuPra_04505</name>
</gene>
<dbReference type="InterPro" id="IPR001932">
    <property type="entry name" value="PPM-type_phosphatase-like_dom"/>
</dbReference>
<dbReference type="PANTHER" id="PTHR43156:SF2">
    <property type="entry name" value="STAGE II SPORULATION PROTEIN E"/>
    <property type="match status" value="1"/>
</dbReference>
<name>A0A143PSY5_LUTPR</name>
<dbReference type="PATRIC" id="fig|1813736.3.peg.4752"/>
<dbReference type="GO" id="GO:0016791">
    <property type="term" value="F:phosphatase activity"/>
    <property type="evidence" value="ECO:0007669"/>
    <property type="project" value="TreeGrafter"/>
</dbReference>
<dbReference type="PROSITE" id="PS50006">
    <property type="entry name" value="FHA_DOMAIN"/>
    <property type="match status" value="1"/>
</dbReference>
<dbReference type="RefSeq" id="WP_110172821.1">
    <property type="nucleotide sequence ID" value="NZ_CP015136.1"/>
</dbReference>
<reference evidence="3 4" key="1">
    <citation type="journal article" date="2016" name="Genome Announc.">
        <title>First Complete Genome Sequence of a Subdivision 6 Acidobacterium Strain.</title>
        <authorList>
            <person name="Huang S."/>
            <person name="Vieira S."/>
            <person name="Bunk B."/>
            <person name="Riedel T."/>
            <person name="Sproer C."/>
            <person name="Overmann J."/>
        </authorList>
    </citation>
    <scope>NUCLEOTIDE SEQUENCE [LARGE SCALE GENOMIC DNA]</scope>
    <source>
        <strain evidence="4">DSM 100886 HEG_-6_39</strain>
    </source>
</reference>
<dbReference type="InterPro" id="IPR000253">
    <property type="entry name" value="FHA_dom"/>
</dbReference>
<keyword evidence="1 3" id="KW-0378">Hydrolase</keyword>
<dbReference type="InterPro" id="IPR029016">
    <property type="entry name" value="GAF-like_dom_sf"/>
</dbReference>
<proteinExistence type="predicted"/>
<dbReference type="Gene3D" id="3.60.40.10">
    <property type="entry name" value="PPM-type phosphatase domain"/>
    <property type="match status" value="1"/>
</dbReference>
<dbReference type="EMBL" id="CP015136">
    <property type="protein sequence ID" value="AMY11258.1"/>
    <property type="molecule type" value="Genomic_DNA"/>
</dbReference>
<sequence length="532" mass="56725">MPPARLKLVPSSPEATTEIVPADQPIVIGRDPLSGVVLSEPSVSRRHAQIVRREDALVLEDLGSAVGTFVNDQRVNAHILSDGDRVRFGRQVQFEVVSETIATLLESAGLDDRSTGVRHLQELLDVARQLNSAAVLPEVLAAVLRSAIRIMRAESGALALINADQKLELVLRLPKLAPPPVAQQELDLLRQAVKGHRTLTSQAMHETLIAASAQVRPDMVATPLMVARRALAEDSSFIGRLDAVGALLVSRPASTQVVPREEIAIFESLAADAAMAIDSARLYKEARAKAKYEHEMTLAKDIQAYLLQAPPMVPYASTFAQTESAASVGGDLYQGVARPDGSLALALGDVSGKGVGASLIMALATGMLRLLHDLGQPLSQILPTLHNQLLNYSPGNKYLTLGATVLYPDGRLELANAGHCAPALVRRSGEVTMLDSGGPVLGLLPFGTWDVETLRLEPGDALVIYSDGVSESTSHTGEDFGTKGVSDTLKTMAGRTPTEMARALLEASIAFRDGRPAVDDVSLLVVRYEGQQ</sequence>
<dbReference type="STRING" id="1855912.LuPra_04505"/>
<dbReference type="InterPro" id="IPR008984">
    <property type="entry name" value="SMAD_FHA_dom_sf"/>
</dbReference>
<dbReference type="KEGG" id="abac:LuPra_04505"/>
<organism evidence="3 4">
    <name type="scientific">Luteitalea pratensis</name>
    <dbReference type="NCBI Taxonomy" id="1855912"/>
    <lineage>
        <taxon>Bacteria</taxon>
        <taxon>Pseudomonadati</taxon>
        <taxon>Acidobacteriota</taxon>
        <taxon>Vicinamibacteria</taxon>
        <taxon>Vicinamibacterales</taxon>
        <taxon>Vicinamibacteraceae</taxon>
        <taxon>Luteitalea</taxon>
    </lineage>
</organism>
<dbReference type="SUPFAM" id="SSF55781">
    <property type="entry name" value="GAF domain-like"/>
    <property type="match status" value="1"/>
</dbReference>
<dbReference type="SMART" id="SM00240">
    <property type="entry name" value="FHA"/>
    <property type="match status" value="1"/>
</dbReference>
<dbReference type="AlphaFoldDB" id="A0A143PSY5"/>
<dbReference type="InterPro" id="IPR052016">
    <property type="entry name" value="Bact_Sigma-Reg"/>
</dbReference>
<reference evidence="4" key="2">
    <citation type="submission" date="2016-04" db="EMBL/GenBank/DDBJ databases">
        <title>First Complete Genome Sequence of a Subdivision 6 Acidobacterium.</title>
        <authorList>
            <person name="Huang S."/>
            <person name="Vieira S."/>
            <person name="Bunk B."/>
            <person name="Riedel T."/>
            <person name="Sproeer C."/>
            <person name="Overmann J."/>
        </authorList>
    </citation>
    <scope>NUCLEOTIDE SEQUENCE [LARGE SCALE GENOMIC DNA]</scope>
    <source>
        <strain evidence="4">DSM 100886 HEG_-6_39</strain>
    </source>
</reference>
<dbReference type="SUPFAM" id="SSF49879">
    <property type="entry name" value="SMAD/FHA domain"/>
    <property type="match status" value="1"/>
</dbReference>
<evidence type="ECO:0000313" key="3">
    <source>
        <dbReference type="EMBL" id="AMY11258.1"/>
    </source>
</evidence>
<feature type="domain" description="FHA" evidence="2">
    <location>
        <begin position="26"/>
        <end position="75"/>
    </location>
</feature>
<dbReference type="EC" id="3.1.3.3" evidence="3"/>
<dbReference type="Pfam" id="PF00498">
    <property type="entry name" value="FHA"/>
    <property type="match status" value="1"/>
</dbReference>
<dbReference type="PANTHER" id="PTHR43156">
    <property type="entry name" value="STAGE II SPORULATION PROTEIN E-RELATED"/>
    <property type="match status" value="1"/>
</dbReference>
<evidence type="ECO:0000259" key="2">
    <source>
        <dbReference type="PROSITE" id="PS50006"/>
    </source>
</evidence>
<dbReference type="Gene3D" id="3.30.450.40">
    <property type="match status" value="1"/>
</dbReference>
<dbReference type="Proteomes" id="UP000076079">
    <property type="component" value="Chromosome"/>
</dbReference>
<dbReference type="InterPro" id="IPR036457">
    <property type="entry name" value="PPM-type-like_dom_sf"/>
</dbReference>
<dbReference type="CDD" id="cd00060">
    <property type="entry name" value="FHA"/>
    <property type="match status" value="1"/>
</dbReference>
<accession>A0A143PSY5</accession>